<dbReference type="eggNOG" id="COG3221">
    <property type="taxonomic scope" value="Bacteria"/>
</dbReference>
<feature type="signal peptide" evidence="2">
    <location>
        <begin position="1"/>
        <end position="25"/>
    </location>
</feature>
<feature type="compositionally biased region" description="Low complexity" evidence="1">
    <location>
        <begin position="26"/>
        <end position="47"/>
    </location>
</feature>
<protein>
    <submittedName>
        <fullName evidence="3">Secreted protein</fullName>
    </submittedName>
</protein>
<sequence>MKRTSSVVALSVMSLVPLCMTPACGPTETSSPGTTSSGESTGPEQTSACEPRQAGISAEFEVTVEAWPDEGFDSYEVNMAAPCQVEAASSTSRSLACTDKDGVAHGVTIAVQDSDILGAVPESGPVFLRVVHYTDIVPVIDHQWFEVRAGSDITGALLAGGVRGSNPWPDTDVEPYFAPIRMAMSPEEGCPEELRKMCVAHRRGRIDFWIDELPAGSILDGHEGEVGASGAYRVIVGASVDRSMGGDPDLCGGDDAEYLDDLRILIGARAPEPSVGAP</sequence>
<keyword evidence="4" id="KW-1185">Reference proteome</keyword>
<name>A9FBJ5_SORC5</name>
<dbReference type="EMBL" id="AM746676">
    <property type="protein sequence ID" value="CAN98019.1"/>
    <property type="molecule type" value="Genomic_DNA"/>
</dbReference>
<feature type="region of interest" description="Disordered" evidence="1">
    <location>
        <begin position="26"/>
        <end position="52"/>
    </location>
</feature>
<keyword evidence="2" id="KW-0732">Signal</keyword>
<gene>
    <name evidence="3" type="ordered locus">sce7849</name>
</gene>
<proteinExistence type="predicted"/>
<evidence type="ECO:0000313" key="3">
    <source>
        <dbReference type="EMBL" id="CAN98019.1"/>
    </source>
</evidence>
<reference evidence="3 4" key="1">
    <citation type="journal article" date="2007" name="Nat. Biotechnol.">
        <title>Complete genome sequence of the myxobacterium Sorangium cellulosum.</title>
        <authorList>
            <person name="Schneiker S."/>
            <person name="Perlova O."/>
            <person name="Kaiser O."/>
            <person name="Gerth K."/>
            <person name="Alici A."/>
            <person name="Altmeyer M.O."/>
            <person name="Bartels D."/>
            <person name="Bekel T."/>
            <person name="Beyer S."/>
            <person name="Bode E."/>
            <person name="Bode H.B."/>
            <person name="Bolten C.J."/>
            <person name="Choudhuri J.V."/>
            <person name="Doss S."/>
            <person name="Elnakady Y.A."/>
            <person name="Frank B."/>
            <person name="Gaigalat L."/>
            <person name="Goesmann A."/>
            <person name="Groeger C."/>
            <person name="Gross F."/>
            <person name="Jelsbak L."/>
            <person name="Jelsbak L."/>
            <person name="Kalinowski J."/>
            <person name="Kegler C."/>
            <person name="Knauber T."/>
            <person name="Konietzny S."/>
            <person name="Kopp M."/>
            <person name="Krause L."/>
            <person name="Krug D."/>
            <person name="Linke B."/>
            <person name="Mahmud T."/>
            <person name="Martinez-Arias R."/>
            <person name="McHardy A.C."/>
            <person name="Merai M."/>
            <person name="Meyer F."/>
            <person name="Mormann S."/>
            <person name="Munoz-Dorado J."/>
            <person name="Perez J."/>
            <person name="Pradella S."/>
            <person name="Rachid S."/>
            <person name="Raddatz G."/>
            <person name="Rosenau F."/>
            <person name="Rueckert C."/>
            <person name="Sasse F."/>
            <person name="Scharfe M."/>
            <person name="Schuster S.C."/>
            <person name="Suen G."/>
            <person name="Treuner-Lange A."/>
            <person name="Velicer G.J."/>
            <person name="Vorholter F.-J."/>
            <person name="Weissman K.J."/>
            <person name="Welch R.D."/>
            <person name="Wenzel S.C."/>
            <person name="Whitworth D.E."/>
            <person name="Wilhelm S."/>
            <person name="Wittmann C."/>
            <person name="Bloecker H."/>
            <person name="Puehler A."/>
            <person name="Mueller R."/>
        </authorList>
    </citation>
    <scope>NUCLEOTIDE SEQUENCE [LARGE SCALE GENOMIC DNA]</scope>
    <source>
        <strain evidence="4">So ce56</strain>
    </source>
</reference>
<evidence type="ECO:0000256" key="1">
    <source>
        <dbReference type="SAM" id="MobiDB-lite"/>
    </source>
</evidence>
<feature type="chain" id="PRO_5002737714" evidence="2">
    <location>
        <begin position="26"/>
        <end position="278"/>
    </location>
</feature>
<organism evidence="3 4">
    <name type="scientific">Sorangium cellulosum (strain So ce56)</name>
    <name type="common">Polyangium cellulosum (strain So ce56)</name>
    <dbReference type="NCBI Taxonomy" id="448385"/>
    <lineage>
        <taxon>Bacteria</taxon>
        <taxon>Pseudomonadati</taxon>
        <taxon>Myxococcota</taxon>
        <taxon>Polyangia</taxon>
        <taxon>Polyangiales</taxon>
        <taxon>Polyangiaceae</taxon>
        <taxon>Sorangium</taxon>
    </lineage>
</organism>
<dbReference type="HOGENOM" id="CLU_1057283_0_0_7"/>
<dbReference type="AlphaFoldDB" id="A9FBJ5"/>
<dbReference type="Proteomes" id="UP000002139">
    <property type="component" value="Chromosome"/>
</dbReference>
<dbReference type="BioCyc" id="SCEL448385:SCE_RS40195-MONOMER"/>
<accession>A9FBJ5</accession>
<evidence type="ECO:0000313" key="4">
    <source>
        <dbReference type="Proteomes" id="UP000002139"/>
    </source>
</evidence>
<evidence type="ECO:0000256" key="2">
    <source>
        <dbReference type="SAM" id="SignalP"/>
    </source>
</evidence>
<dbReference type="KEGG" id="scl:sce7849"/>